<comment type="caution">
    <text evidence="1">The sequence shown here is derived from an EMBL/GenBank/DDBJ whole genome shotgun (WGS) entry which is preliminary data.</text>
</comment>
<keyword evidence="2" id="KW-1185">Reference proteome</keyword>
<organism evidence="1 2">
    <name type="scientific">Natronospira elongata</name>
    <dbReference type="NCBI Taxonomy" id="3110268"/>
    <lineage>
        <taxon>Bacteria</taxon>
        <taxon>Pseudomonadati</taxon>
        <taxon>Pseudomonadota</taxon>
        <taxon>Gammaproteobacteria</taxon>
        <taxon>Natronospirales</taxon>
        <taxon>Natronospiraceae</taxon>
        <taxon>Natronospira</taxon>
    </lineage>
</organism>
<dbReference type="InterPro" id="IPR012668">
    <property type="entry name" value="CHP02466"/>
</dbReference>
<reference evidence="1 2" key="1">
    <citation type="submission" date="2023-12" db="EMBL/GenBank/DDBJ databases">
        <title>Whole-genome sequencing of halo(alkali)philic microorganisms from hypersaline lakes.</title>
        <authorList>
            <person name="Sorokin D.Y."/>
            <person name="Merkel A.Y."/>
            <person name="Messina E."/>
            <person name="Yakimov M."/>
        </authorList>
    </citation>
    <scope>NUCLEOTIDE SEQUENCE [LARGE SCALE GENOMIC DNA]</scope>
    <source>
        <strain evidence="1 2">AB-CW1</strain>
    </source>
</reference>
<dbReference type="AlphaFoldDB" id="A0AAP6MKW2"/>
<proteinExistence type="predicted"/>
<gene>
    <name evidence="1" type="ORF">VCB98_03145</name>
</gene>
<dbReference type="Gene3D" id="2.60.120.620">
    <property type="entry name" value="q2cbj1_9rhob like domain"/>
    <property type="match status" value="1"/>
</dbReference>
<protein>
    <submittedName>
        <fullName evidence="1">2OG-Fe(II) oxygenase</fullName>
    </submittedName>
</protein>
<dbReference type="RefSeq" id="WP_346050399.1">
    <property type="nucleotide sequence ID" value="NZ_JAYGII010000004.1"/>
</dbReference>
<dbReference type="EMBL" id="JAYGII010000004">
    <property type="protein sequence ID" value="MEA5444810.1"/>
    <property type="molecule type" value="Genomic_DNA"/>
</dbReference>
<dbReference type="Pfam" id="PF13759">
    <property type="entry name" value="2OG-FeII_Oxy_5"/>
    <property type="match status" value="1"/>
</dbReference>
<evidence type="ECO:0000313" key="2">
    <source>
        <dbReference type="Proteomes" id="UP001302316"/>
    </source>
</evidence>
<name>A0AAP6MKW2_9GAMM</name>
<accession>A0AAP6MKW2</accession>
<sequence>MSQQDPFKPEIRAAFASPLVRYRGLMSDQERETLREMFIREASDPARGNAVLPGTVTREVFESEWDLFERDEPLLQRLREYCLGGTLRAIRDINRYSQEQMAQVRLRAQAWFHVTRGAGFAAPHNHPMASWSGVFCVDPGDRDSEFQHNGVLRFFDPRTGSNMYMDAGNAQPQGVFAVGSQNFVLESGDLILFPSYLLHEAAPYFGERERITVAFNVQTQGLVDFHL</sequence>
<evidence type="ECO:0000313" key="1">
    <source>
        <dbReference type="EMBL" id="MEA5444810.1"/>
    </source>
</evidence>
<dbReference type="Proteomes" id="UP001302316">
    <property type="component" value="Unassembled WGS sequence"/>
</dbReference>